<proteinExistence type="inferred from homology"/>
<gene>
    <name evidence="6" type="ORF">MUN82_09965</name>
</gene>
<keyword evidence="7" id="KW-1185">Reference proteome</keyword>
<dbReference type="InterPro" id="IPR052021">
    <property type="entry name" value="Type-I_RS_S_subunit"/>
</dbReference>
<dbReference type="Pfam" id="PF01420">
    <property type="entry name" value="Methylase_S"/>
    <property type="match status" value="1"/>
</dbReference>
<name>A0A8T9T2J4_9BACT</name>
<dbReference type="Gene3D" id="3.75.10.10">
    <property type="entry name" value="L-arginine/glycine Amidinotransferase, Chain A"/>
    <property type="match status" value="1"/>
</dbReference>
<feature type="domain" description="Type I restriction modification DNA specificity" evidence="5">
    <location>
        <begin position="428"/>
        <end position="557"/>
    </location>
</feature>
<dbReference type="Gene3D" id="1.10.287.1120">
    <property type="entry name" value="Bipartite methylase S protein"/>
    <property type="match status" value="1"/>
</dbReference>
<dbReference type="Pfam" id="PF04371">
    <property type="entry name" value="PAD_porph"/>
    <property type="match status" value="1"/>
</dbReference>
<dbReference type="KEGG" id="haei:MUN82_09965"/>
<evidence type="ECO:0000259" key="5">
    <source>
        <dbReference type="Pfam" id="PF01420"/>
    </source>
</evidence>
<evidence type="ECO:0000256" key="3">
    <source>
        <dbReference type="ARBA" id="ARBA00022801"/>
    </source>
</evidence>
<evidence type="ECO:0000256" key="1">
    <source>
        <dbReference type="ARBA" id="ARBA00010923"/>
    </source>
</evidence>
<dbReference type="Gene3D" id="3.90.220.20">
    <property type="entry name" value="DNA methylase specificity domains"/>
    <property type="match status" value="1"/>
</dbReference>
<dbReference type="PANTHER" id="PTHR30408">
    <property type="entry name" value="TYPE-1 RESTRICTION ENZYME ECOKI SPECIFICITY PROTEIN"/>
    <property type="match status" value="1"/>
</dbReference>
<dbReference type="RefSeq" id="WP_245097123.1">
    <property type="nucleotide sequence ID" value="NZ_CP095053.1"/>
</dbReference>
<evidence type="ECO:0000256" key="4">
    <source>
        <dbReference type="ARBA" id="ARBA00023125"/>
    </source>
</evidence>
<organism evidence="6 7">
    <name type="scientific">Hymenobacter aerilatus</name>
    <dbReference type="NCBI Taxonomy" id="2932251"/>
    <lineage>
        <taxon>Bacteria</taxon>
        <taxon>Pseudomonadati</taxon>
        <taxon>Bacteroidota</taxon>
        <taxon>Cytophagia</taxon>
        <taxon>Cytophagales</taxon>
        <taxon>Hymenobacteraceae</taxon>
        <taxon>Hymenobacter</taxon>
    </lineage>
</organism>
<dbReference type="InterPro" id="IPR000055">
    <property type="entry name" value="Restrct_endonuc_typeI_TRD"/>
</dbReference>
<evidence type="ECO:0000313" key="7">
    <source>
        <dbReference type="Proteomes" id="UP000829925"/>
    </source>
</evidence>
<dbReference type="GO" id="GO:0003677">
    <property type="term" value="F:DNA binding"/>
    <property type="evidence" value="ECO:0007669"/>
    <property type="project" value="UniProtKB-KW"/>
</dbReference>
<dbReference type="AlphaFoldDB" id="A0A8T9T2J4"/>
<dbReference type="SUPFAM" id="SSF116734">
    <property type="entry name" value="DNA methylase specificity domain"/>
    <property type="match status" value="1"/>
</dbReference>
<dbReference type="GO" id="GO:0004519">
    <property type="term" value="F:endonuclease activity"/>
    <property type="evidence" value="ECO:0007669"/>
    <property type="project" value="UniProtKB-KW"/>
</dbReference>
<keyword evidence="6" id="KW-0255">Endonuclease</keyword>
<dbReference type="EMBL" id="CP095053">
    <property type="protein sequence ID" value="UOR07404.1"/>
    <property type="molecule type" value="Genomic_DNA"/>
</dbReference>
<dbReference type="PANTHER" id="PTHR30408:SF12">
    <property type="entry name" value="TYPE I RESTRICTION ENZYME MJAVIII SPECIFICITY SUBUNIT"/>
    <property type="match status" value="1"/>
</dbReference>
<keyword evidence="6" id="KW-0540">Nuclease</keyword>
<keyword evidence="4" id="KW-0238">DNA-binding</keyword>
<dbReference type="SUPFAM" id="SSF55909">
    <property type="entry name" value="Pentein"/>
    <property type="match status" value="1"/>
</dbReference>
<evidence type="ECO:0000313" key="6">
    <source>
        <dbReference type="EMBL" id="UOR07404.1"/>
    </source>
</evidence>
<sequence>MDKFDTDNCSQRFQLRKLRLGYSFYYYYTSHSYCLPMIPEELSIEQQAVQQAEQILSVLRNFRPQSTARLRSILDRLDTAFTQEAILDLVRLQPIDFTEAWYAGSGHRNSVLNYHLWRQTSHHSYELMKEFLAATKEAFSGIEDELPFFKPMSSGLRTPYDPVRELYLVFPEQVVGEGCDYTSLCRFYLNLLQVIPAEIEVVLLIKTSQIANQLRANPPRERIRYVVHSELESIWLRDYAGFNMGTHLVKPVFSPRRIGDNMKLLHSLLGIDLVPLNLVWDGGNMVTNGSHGFISTRLLKHNFKKQQQTLFDESPQELAGQLIRSSLKIDPVWVELPQTDKLAHTDGYITFISPTQALVSTFPAKWSRKYPEDQQCVDTGDPVRNEKGWPVKKSSEIISDIVGGTSYGGEDRDLEPDELGVLKVSAVTKGYFKAVPKALINKKLIKPRKGDLLFSRANTRELVAATCIVDKDYDNLFLPDKLWRIDLNTELCNAIYFKHLLSKPEFRNELTKTATGTSGSMLNVSMAKLRSLKLPLPPIESQNRFAEIVTQIEAQKAAMQHLQLQSDALFNSLLQRAFRGELGRAEPAGKAVAGQLSFTM</sequence>
<comment type="similarity">
    <text evidence="1">Belongs to the type-I restriction system S methylase family.</text>
</comment>
<dbReference type="Proteomes" id="UP000829925">
    <property type="component" value="Chromosome"/>
</dbReference>
<dbReference type="GO" id="GO:0016787">
    <property type="term" value="F:hydrolase activity"/>
    <property type="evidence" value="ECO:0007669"/>
    <property type="project" value="UniProtKB-KW"/>
</dbReference>
<dbReference type="GO" id="GO:0009307">
    <property type="term" value="P:DNA restriction-modification system"/>
    <property type="evidence" value="ECO:0007669"/>
    <property type="project" value="UniProtKB-KW"/>
</dbReference>
<evidence type="ECO:0000256" key="2">
    <source>
        <dbReference type="ARBA" id="ARBA00022747"/>
    </source>
</evidence>
<dbReference type="InterPro" id="IPR044946">
    <property type="entry name" value="Restrct_endonuc_typeI_TRD_sf"/>
</dbReference>
<dbReference type="EC" id="3.1.21.-" evidence="6"/>
<protein>
    <submittedName>
        <fullName evidence="6">Restriction endonuclease subunit S</fullName>
        <ecNumber evidence="6">3.1.21.-</ecNumber>
    </submittedName>
</protein>
<reference evidence="6 7" key="1">
    <citation type="submission" date="2022-04" db="EMBL/GenBank/DDBJ databases">
        <title>Hymenobacter sp. isolated from the air.</title>
        <authorList>
            <person name="Won M."/>
            <person name="Lee C.-M."/>
            <person name="Woen H.-Y."/>
            <person name="Kwon S.-W."/>
        </authorList>
    </citation>
    <scope>NUCLEOTIDE SEQUENCE [LARGE SCALE GENOMIC DNA]</scope>
    <source>
        <strain evidence="7">5413 J-13</strain>
    </source>
</reference>
<keyword evidence="2" id="KW-0680">Restriction system</keyword>
<accession>A0A8T9T2J4</accession>
<dbReference type="InterPro" id="IPR007466">
    <property type="entry name" value="Peptidyl-Arg-deiminase_porph"/>
</dbReference>
<keyword evidence="3 6" id="KW-0378">Hydrolase</keyword>